<dbReference type="Pfam" id="PF06941">
    <property type="entry name" value="NT5C"/>
    <property type="match status" value="1"/>
</dbReference>
<dbReference type="GO" id="GO:0009223">
    <property type="term" value="P:pyrimidine deoxyribonucleotide catabolic process"/>
    <property type="evidence" value="ECO:0007669"/>
    <property type="project" value="TreeGrafter"/>
</dbReference>
<keyword evidence="3" id="KW-1185">Reference proteome</keyword>
<dbReference type="PANTHER" id="PTHR16504">
    <property type="entry name" value="5'(3')-DEOXYRIBONUCLEOTIDASE"/>
    <property type="match status" value="1"/>
</dbReference>
<dbReference type="Proteomes" id="UP000295636">
    <property type="component" value="Unassembled WGS sequence"/>
</dbReference>
<evidence type="ECO:0000256" key="1">
    <source>
        <dbReference type="ARBA" id="ARBA00009589"/>
    </source>
</evidence>
<organism evidence="2 3">
    <name type="scientific">Paenibacillus piri</name>
    <dbReference type="NCBI Taxonomy" id="2547395"/>
    <lineage>
        <taxon>Bacteria</taxon>
        <taxon>Bacillati</taxon>
        <taxon>Bacillota</taxon>
        <taxon>Bacilli</taxon>
        <taxon>Bacillales</taxon>
        <taxon>Paenibacillaceae</taxon>
        <taxon>Paenibacillus</taxon>
    </lineage>
</organism>
<comment type="similarity">
    <text evidence="1">Belongs to the 5'(3')-deoxyribonucleotidase family.</text>
</comment>
<dbReference type="OrthoDB" id="278110at2"/>
<dbReference type="PANTHER" id="PTHR16504:SF4">
    <property type="entry name" value="5'(3')-DEOXYRIBONUCLEOTIDASE"/>
    <property type="match status" value="1"/>
</dbReference>
<dbReference type="InterPro" id="IPR036412">
    <property type="entry name" value="HAD-like_sf"/>
</dbReference>
<evidence type="ECO:0000313" key="2">
    <source>
        <dbReference type="EMBL" id="TDF99651.1"/>
    </source>
</evidence>
<dbReference type="GO" id="GO:0008253">
    <property type="term" value="F:5'-nucleotidase activity"/>
    <property type="evidence" value="ECO:0007669"/>
    <property type="project" value="InterPro"/>
</dbReference>
<evidence type="ECO:0000313" key="3">
    <source>
        <dbReference type="Proteomes" id="UP000295636"/>
    </source>
</evidence>
<reference evidence="2 3" key="1">
    <citation type="submission" date="2019-03" db="EMBL/GenBank/DDBJ databases">
        <title>This is whole genome sequence of Paenibacillus sp MS74 strain.</title>
        <authorList>
            <person name="Trinh H.N."/>
        </authorList>
    </citation>
    <scope>NUCLEOTIDE SEQUENCE [LARGE SCALE GENOMIC DNA]</scope>
    <source>
        <strain evidence="2 3">MS74</strain>
    </source>
</reference>
<gene>
    <name evidence="2" type="ORF">E1757_07420</name>
</gene>
<dbReference type="SUPFAM" id="SSF56784">
    <property type="entry name" value="HAD-like"/>
    <property type="match status" value="1"/>
</dbReference>
<dbReference type="EMBL" id="SMRT01000002">
    <property type="protein sequence ID" value="TDF99651.1"/>
    <property type="molecule type" value="Genomic_DNA"/>
</dbReference>
<protein>
    <submittedName>
        <fullName evidence="2">Uncharacterized protein</fullName>
    </submittedName>
</protein>
<comment type="caution">
    <text evidence="2">The sequence shown here is derived from an EMBL/GenBank/DDBJ whole genome shotgun (WGS) entry which is preliminary data.</text>
</comment>
<dbReference type="Gene3D" id="3.40.50.1000">
    <property type="entry name" value="HAD superfamily/HAD-like"/>
    <property type="match status" value="1"/>
</dbReference>
<dbReference type="InterPro" id="IPR023214">
    <property type="entry name" value="HAD_sf"/>
</dbReference>
<sequence length="69" mass="8130">MPDTHFVFCGDKSIIQADYLIDDTVNRFQRFVGQGILFTAQYNIHETGYVRVHNWQDVWRFFIQDGSGD</sequence>
<dbReference type="InterPro" id="IPR010708">
    <property type="entry name" value="5'(3')-deoxyribonucleotidase"/>
</dbReference>
<accession>A0A4R5KUR0</accession>
<proteinExistence type="inferred from homology"/>
<name>A0A4R5KUR0_9BACL</name>
<dbReference type="AlphaFoldDB" id="A0A4R5KUR0"/>